<dbReference type="Proteomes" id="UP000533476">
    <property type="component" value="Unassembled WGS sequence"/>
</dbReference>
<sequence>MDNLTGRTLWVMRHGRPDVPPNPLLMTKIEFNEYLRQYDLAGLSPDESARLRALYQPYPIPELVLSSDLPRARQTADLFARGADIVVDPLFREIPVWVPDASTWFLDRRWPSEMWWSYLRFAWFYDIPPEGQQLSYARSREALDVIQRHQARVEHLAVVSHSGFLLVTIHQLMKAHRLKGRRLPHIKFGQPTTYRWVR</sequence>
<keyword evidence="2" id="KW-1185">Reference proteome</keyword>
<name>A0A7Y0L0W1_9FIRM</name>
<reference evidence="1 2" key="1">
    <citation type="submission" date="2020-04" db="EMBL/GenBank/DDBJ databases">
        <authorList>
            <person name="Zhang R."/>
            <person name="Schippers A."/>
        </authorList>
    </citation>
    <scope>NUCLEOTIDE SEQUENCE [LARGE SCALE GENOMIC DNA]</scope>
    <source>
        <strain evidence="1 2">DSM 109850</strain>
    </source>
</reference>
<dbReference type="AlphaFoldDB" id="A0A7Y0L0W1"/>
<accession>A0A7Y0L0W1</accession>
<dbReference type="Gene3D" id="3.40.50.1240">
    <property type="entry name" value="Phosphoglycerate mutase-like"/>
    <property type="match status" value="1"/>
</dbReference>
<evidence type="ECO:0000313" key="2">
    <source>
        <dbReference type="Proteomes" id="UP000533476"/>
    </source>
</evidence>
<dbReference type="SUPFAM" id="SSF53254">
    <property type="entry name" value="Phosphoglycerate mutase-like"/>
    <property type="match status" value="1"/>
</dbReference>
<organism evidence="1 2">
    <name type="scientific">Sulfobacillus harzensis</name>
    <dbReference type="NCBI Taxonomy" id="2729629"/>
    <lineage>
        <taxon>Bacteria</taxon>
        <taxon>Bacillati</taxon>
        <taxon>Bacillota</taxon>
        <taxon>Clostridia</taxon>
        <taxon>Eubacteriales</taxon>
        <taxon>Clostridiales Family XVII. Incertae Sedis</taxon>
        <taxon>Sulfobacillus</taxon>
    </lineage>
</organism>
<evidence type="ECO:0000313" key="1">
    <source>
        <dbReference type="EMBL" id="NMP21254.1"/>
    </source>
</evidence>
<dbReference type="Pfam" id="PF00300">
    <property type="entry name" value="His_Phos_1"/>
    <property type="match status" value="1"/>
</dbReference>
<gene>
    <name evidence="1" type="ORF">HIJ39_02615</name>
</gene>
<dbReference type="SMART" id="SM00855">
    <property type="entry name" value="PGAM"/>
    <property type="match status" value="1"/>
</dbReference>
<dbReference type="RefSeq" id="WP_169096409.1">
    <property type="nucleotide sequence ID" value="NZ_JABBVZ010000005.1"/>
</dbReference>
<dbReference type="InterPro" id="IPR013078">
    <property type="entry name" value="His_Pase_superF_clade-1"/>
</dbReference>
<protein>
    <submittedName>
        <fullName evidence="1">Histidine phosphatase family protein</fullName>
    </submittedName>
</protein>
<dbReference type="EMBL" id="JABBVZ010000005">
    <property type="protein sequence ID" value="NMP21254.1"/>
    <property type="molecule type" value="Genomic_DNA"/>
</dbReference>
<proteinExistence type="predicted"/>
<dbReference type="InterPro" id="IPR029033">
    <property type="entry name" value="His_PPase_superfam"/>
</dbReference>
<comment type="caution">
    <text evidence="1">The sequence shown here is derived from an EMBL/GenBank/DDBJ whole genome shotgun (WGS) entry which is preliminary data.</text>
</comment>